<dbReference type="PANTHER" id="PTHR31956">
    <property type="entry name" value="NON-SPECIFIC PHOSPHOLIPASE C4-RELATED"/>
    <property type="match status" value="1"/>
</dbReference>
<feature type="chain" id="PRO_5016460535" description="Phosphoesterase-domain-containing protein" evidence="3">
    <location>
        <begin position="16"/>
        <end position="468"/>
    </location>
</feature>
<dbReference type="OrthoDB" id="5135119at2759"/>
<dbReference type="InterPro" id="IPR017850">
    <property type="entry name" value="Alkaline_phosphatase_core_sf"/>
</dbReference>
<feature type="compositionally biased region" description="Polar residues" evidence="2">
    <location>
        <begin position="30"/>
        <end position="47"/>
    </location>
</feature>
<keyword evidence="5" id="KW-1185">Reference proteome</keyword>
<dbReference type="AlphaFoldDB" id="A0A316ZFV6"/>
<name>A0A316ZFV6_9BASI</name>
<dbReference type="EMBL" id="KZ819284">
    <property type="protein sequence ID" value="PWO00638.1"/>
    <property type="molecule type" value="Genomic_DNA"/>
</dbReference>
<dbReference type="STRING" id="58919.A0A316ZFV6"/>
<dbReference type="GO" id="GO:0016788">
    <property type="term" value="F:hydrolase activity, acting on ester bonds"/>
    <property type="evidence" value="ECO:0007669"/>
    <property type="project" value="InterPro"/>
</dbReference>
<evidence type="ECO:0008006" key="6">
    <source>
        <dbReference type="Google" id="ProtNLM"/>
    </source>
</evidence>
<protein>
    <recommendedName>
        <fullName evidence="6">Phosphoesterase-domain-containing protein</fullName>
    </recommendedName>
</protein>
<dbReference type="InterPro" id="IPR007312">
    <property type="entry name" value="Phosphoesterase"/>
</dbReference>
<dbReference type="Gene3D" id="3.40.720.10">
    <property type="entry name" value="Alkaline Phosphatase, subunit A"/>
    <property type="match status" value="1"/>
</dbReference>
<evidence type="ECO:0000256" key="1">
    <source>
        <dbReference type="ARBA" id="ARBA00022801"/>
    </source>
</evidence>
<accession>A0A316ZFV6</accession>
<dbReference type="GO" id="GO:0009395">
    <property type="term" value="P:phospholipid catabolic process"/>
    <property type="evidence" value="ECO:0007669"/>
    <property type="project" value="TreeGrafter"/>
</dbReference>
<evidence type="ECO:0000313" key="4">
    <source>
        <dbReference type="EMBL" id="PWO00638.1"/>
    </source>
</evidence>
<dbReference type="Pfam" id="PF04185">
    <property type="entry name" value="Phosphoesterase"/>
    <property type="match status" value="1"/>
</dbReference>
<organism evidence="4 5">
    <name type="scientific">Tilletiopsis washingtonensis</name>
    <dbReference type="NCBI Taxonomy" id="58919"/>
    <lineage>
        <taxon>Eukaryota</taxon>
        <taxon>Fungi</taxon>
        <taxon>Dikarya</taxon>
        <taxon>Basidiomycota</taxon>
        <taxon>Ustilaginomycotina</taxon>
        <taxon>Exobasidiomycetes</taxon>
        <taxon>Entylomatales</taxon>
        <taxon>Entylomatales incertae sedis</taxon>
        <taxon>Tilletiopsis</taxon>
    </lineage>
</organism>
<sequence>MRFALLALLLPAALAAPFERRASALPYRDPSSSPTVQTDNYLGRNNGTLKNGPVVRGKAFDRIVQVWFENTNFASAASQQAFADFAKQGQLLDQYYAVTHPSEPNYMAATFGDFFGLSDDSFNYIPANITSIFDLLDEKHVSYACYQESMQSTGFQGFNNQAPDYFTPSSNTLTSYVRKHNPCAFSETFARPARAQRNRNMNDFAADVAADALPQWVFVTPNMENDAHDTGVSFGAKWLQYFLGALVNDKRFNSDRTLIMITFDENETYAVENRIFTAILGNALPRNLIGTTESMYMTHYSMLATVQANWGLQSLGRGDVNRTLANVIPWVAEKTSWTGNADVPAAKRPLLNLTGVYAGPLSNTRNTPFYAPPEQHTKGAGGREALLQPCLDASATADKGALPTPRVGANYYGSQANVGSTDTCKVQPGKGPAGPQPGPAPAGPQPGPPQGPKAPAGPQPPKGPAGPK</sequence>
<keyword evidence="3" id="KW-0732">Signal</keyword>
<evidence type="ECO:0000313" key="5">
    <source>
        <dbReference type="Proteomes" id="UP000245946"/>
    </source>
</evidence>
<gene>
    <name evidence="4" type="ORF">FA09DRAFT_327370</name>
</gene>
<dbReference type="Proteomes" id="UP000245946">
    <property type="component" value="Unassembled WGS sequence"/>
</dbReference>
<evidence type="ECO:0000256" key="2">
    <source>
        <dbReference type="SAM" id="MobiDB-lite"/>
    </source>
</evidence>
<dbReference type="GeneID" id="37268925"/>
<feature type="region of interest" description="Disordered" evidence="2">
    <location>
        <begin position="419"/>
        <end position="468"/>
    </location>
</feature>
<dbReference type="RefSeq" id="XP_025600916.1">
    <property type="nucleotide sequence ID" value="XM_025741381.1"/>
</dbReference>
<feature type="signal peptide" evidence="3">
    <location>
        <begin position="1"/>
        <end position="15"/>
    </location>
</feature>
<feature type="compositionally biased region" description="Pro residues" evidence="2">
    <location>
        <begin position="434"/>
        <end position="468"/>
    </location>
</feature>
<evidence type="ECO:0000256" key="3">
    <source>
        <dbReference type="SAM" id="SignalP"/>
    </source>
</evidence>
<proteinExistence type="predicted"/>
<reference evidence="4 5" key="1">
    <citation type="journal article" date="2018" name="Mol. Biol. Evol.">
        <title>Broad Genomic Sampling Reveals a Smut Pathogenic Ancestry of the Fungal Clade Ustilaginomycotina.</title>
        <authorList>
            <person name="Kijpornyongpan T."/>
            <person name="Mondo S.J."/>
            <person name="Barry K."/>
            <person name="Sandor L."/>
            <person name="Lee J."/>
            <person name="Lipzen A."/>
            <person name="Pangilinan J."/>
            <person name="LaButti K."/>
            <person name="Hainaut M."/>
            <person name="Henrissat B."/>
            <person name="Grigoriev I.V."/>
            <person name="Spatafora J.W."/>
            <person name="Aime M.C."/>
        </authorList>
    </citation>
    <scope>NUCLEOTIDE SEQUENCE [LARGE SCALE GENOMIC DNA]</scope>
    <source>
        <strain evidence="4 5">MCA 4186</strain>
    </source>
</reference>
<feature type="region of interest" description="Disordered" evidence="2">
    <location>
        <begin position="27"/>
        <end position="47"/>
    </location>
</feature>
<dbReference type="PANTHER" id="PTHR31956:SF8">
    <property type="entry name" value="ACID PHOSPHATASE PHOA (AFU_ORTHOLOGUE AFUA_1G03570)"/>
    <property type="match status" value="1"/>
</dbReference>
<keyword evidence="1" id="KW-0378">Hydrolase</keyword>